<feature type="transmembrane region" description="Helical" evidence="2">
    <location>
        <begin position="285"/>
        <end position="305"/>
    </location>
</feature>
<feature type="compositionally biased region" description="Basic and acidic residues" evidence="1">
    <location>
        <begin position="1"/>
        <end position="10"/>
    </location>
</feature>
<evidence type="ECO:0000256" key="1">
    <source>
        <dbReference type="SAM" id="MobiDB-lite"/>
    </source>
</evidence>
<protein>
    <submittedName>
        <fullName evidence="3">Uncharacterized protein</fullName>
    </submittedName>
</protein>
<dbReference type="HOGENOM" id="CLU_857026_0_0_11"/>
<proteinExistence type="predicted"/>
<feature type="compositionally biased region" description="Low complexity" evidence="1">
    <location>
        <begin position="12"/>
        <end position="23"/>
    </location>
</feature>
<feature type="transmembrane region" description="Helical" evidence="2">
    <location>
        <begin position="230"/>
        <end position="249"/>
    </location>
</feature>
<dbReference type="eggNOG" id="ENOG5033D0U">
    <property type="taxonomic scope" value="Bacteria"/>
</dbReference>
<evidence type="ECO:0000256" key="2">
    <source>
        <dbReference type="SAM" id="Phobius"/>
    </source>
</evidence>
<keyword evidence="2" id="KW-0472">Membrane</keyword>
<feature type="transmembrane region" description="Helical" evidence="2">
    <location>
        <begin position="166"/>
        <end position="185"/>
    </location>
</feature>
<keyword evidence="2" id="KW-1133">Transmembrane helix</keyword>
<feature type="compositionally biased region" description="Basic and acidic residues" evidence="1">
    <location>
        <begin position="137"/>
        <end position="147"/>
    </location>
</feature>
<name>C5BXY3_BEUC1</name>
<sequence length="324" mass="33419">MSTEPDKNADDAASGSTTGSHSAPRPVPPVDAREESAGAGESVDATRVNPVVPQDRPAGADEPATPPASGASSTGPETPAESAGPAGTRPAAGADAPVDTPQDPATEPAAAAAPTTEPTRPMTTSTSATQPLPASDVAREYPADDPRAGAFDEPGWEDERPRRTAAHLWSVVITLVLTPVAWFLLTDGALRTFFSLEQDPGDVNLAGLLSLAGGLLALVLIMITARWSGLGAMLIGTIVTLAGVAFLVFPSPVTEWLEQNRDVFLVINDGFGTNVYSYLLDTGRAGLLVLFGVILVMTGVVSHGARRQGRREGQAAARREAVSA</sequence>
<gene>
    <name evidence="3" type="ordered locus">Bcav_0615</name>
</gene>
<feature type="compositionally biased region" description="Low complexity" evidence="1">
    <location>
        <begin position="83"/>
        <end position="126"/>
    </location>
</feature>
<keyword evidence="4" id="KW-1185">Reference proteome</keyword>
<dbReference type="KEGG" id="bcv:Bcav_0615"/>
<evidence type="ECO:0000313" key="3">
    <source>
        <dbReference type="EMBL" id="ACQ78877.1"/>
    </source>
</evidence>
<feature type="region of interest" description="Disordered" evidence="1">
    <location>
        <begin position="1"/>
        <end position="160"/>
    </location>
</feature>
<feature type="transmembrane region" description="Helical" evidence="2">
    <location>
        <begin position="205"/>
        <end position="223"/>
    </location>
</feature>
<dbReference type="AlphaFoldDB" id="C5BXY3"/>
<keyword evidence="2" id="KW-0812">Transmembrane</keyword>
<dbReference type="Proteomes" id="UP000007962">
    <property type="component" value="Chromosome"/>
</dbReference>
<evidence type="ECO:0000313" key="4">
    <source>
        <dbReference type="Proteomes" id="UP000007962"/>
    </source>
</evidence>
<dbReference type="RefSeq" id="WP_012725657.1">
    <property type="nucleotide sequence ID" value="NC_012669.1"/>
</dbReference>
<organism evidence="3 4">
    <name type="scientific">Beutenbergia cavernae (strain ATCC BAA-8 / DSM 12333 / CCUG 43141 / JCM 11478 / NBRC 16432 / NCIMB 13614 / HKI 0122)</name>
    <dbReference type="NCBI Taxonomy" id="471853"/>
    <lineage>
        <taxon>Bacteria</taxon>
        <taxon>Bacillati</taxon>
        <taxon>Actinomycetota</taxon>
        <taxon>Actinomycetes</taxon>
        <taxon>Micrococcales</taxon>
        <taxon>Beutenbergiaceae</taxon>
        <taxon>Beutenbergia</taxon>
    </lineage>
</organism>
<accession>C5BXY3</accession>
<dbReference type="OrthoDB" id="3256579at2"/>
<reference evidence="3 4" key="1">
    <citation type="journal article" date="2009" name="Stand. Genomic Sci.">
        <title>Complete genome sequence of Beutenbergia cavernae type strain (HKI 0122).</title>
        <authorList>
            <person name="Land M."/>
            <person name="Pukall R."/>
            <person name="Abt B."/>
            <person name="Goker M."/>
            <person name="Rohde M."/>
            <person name="Glavina Del Rio T."/>
            <person name="Tice H."/>
            <person name="Copeland A."/>
            <person name="Cheng J.F."/>
            <person name="Lucas S."/>
            <person name="Chen F."/>
            <person name="Nolan M."/>
            <person name="Bruce D."/>
            <person name="Goodwin L."/>
            <person name="Pitluck S."/>
            <person name="Ivanova N."/>
            <person name="Mavromatis K."/>
            <person name="Ovchinnikova G."/>
            <person name="Pati A."/>
            <person name="Chen A."/>
            <person name="Palaniappan K."/>
            <person name="Hauser L."/>
            <person name="Chang Y.J."/>
            <person name="Jefferies C.C."/>
            <person name="Saunders E."/>
            <person name="Brettin T."/>
            <person name="Detter J.C."/>
            <person name="Han C."/>
            <person name="Chain P."/>
            <person name="Bristow J."/>
            <person name="Eisen J.A."/>
            <person name="Markowitz V."/>
            <person name="Hugenholtz P."/>
            <person name="Kyrpides N.C."/>
            <person name="Klenk H.P."/>
            <person name="Lapidus A."/>
        </authorList>
    </citation>
    <scope>NUCLEOTIDE SEQUENCE [LARGE SCALE GENOMIC DNA]</scope>
    <source>
        <strain evidence="4">ATCC BAA-8 / DSM 12333 / NBRC 16432</strain>
    </source>
</reference>
<dbReference type="EMBL" id="CP001618">
    <property type="protein sequence ID" value="ACQ78877.1"/>
    <property type="molecule type" value="Genomic_DNA"/>
</dbReference>